<reference evidence="1 2" key="1">
    <citation type="submission" date="2010-03" db="EMBL/GenBank/DDBJ databases">
        <title>The genome sequence of Roseburia intestinalis XB6B4.</title>
        <authorList>
            <consortium name="metaHIT consortium -- http://www.metahit.eu/"/>
            <person name="Pajon A."/>
            <person name="Turner K."/>
            <person name="Parkhill J."/>
            <person name="Bernalier A."/>
        </authorList>
    </citation>
    <scope>NUCLEOTIDE SEQUENCE [LARGE SCALE GENOMIC DNA]</scope>
    <source>
        <strain evidence="1 2">XB6B4</strain>
    </source>
</reference>
<proteinExistence type="predicted"/>
<name>D4KW61_9FIRM</name>
<dbReference type="HOGENOM" id="CLU_3414992_0_0_9"/>
<dbReference type="AlphaFoldDB" id="D4KW61"/>
<organism evidence="1 2">
    <name type="scientific">Roseburia intestinalis XB6B4</name>
    <dbReference type="NCBI Taxonomy" id="718255"/>
    <lineage>
        <taxon>Bacteria</taxon>
        <taxon>Bacillati</taxon>
        <taxon>Bacillota</taxon>
        <taxon>Clostridia</taxon>
        <taxon>Lachnospirales</taxon>
        <taxon>Lachnospiraceae</taxon>
        <taxon>Roseburia</taxon>
    </lineage>
</organism>
<sequence>MHRLAYAGADQLQHFCCDHQINQRKNE</sequence>
<evidence type="ECO:0000313" key="2">
    <source>
        <dbReference type="Proteomes" id="UP000008953"/>
    </source>
</evidence>
<dbReference type="Proteomes" id="UP000008953">
    <property type="component" value="Chromosome"/>
</dbReference>
<accession>D4KW61</accession>
<dbReference type="KEGG" id="rix:RO1_09230"/>
<evidence type="ECO:0000313" key="1">
    <source>
        <dbReference type="EMBL" id="CBL11601.1"/>
    </source>
</evidence>
<reference evidence="1 2" key="2">
    <citation type="submission" date="2010-03" db="EMBL/GenBank/DDBJ databases">
        <authorList>
            <person name="Pajon A."/>
        </authorList>
    </citation>
    <scope>NUCLEOTIDE SEQUENCE [LARGE SCALE GENOMIC DNA]</scope>
    <source>
        <strain evidence="1 2">XB6B4</strain>
    </source>
</reference>
<protein>
    <submittedName>
        <fullName evidence="1">Uncharacterized protein</fullName>
    </submittedName>
</protein>
<dbReference type="EMBL" id="FP929050">
    <property type="protein sequence ID" value="CBL11601.1"/>
    <property type="molecule type" value="Genomic_DNA"/>
</dbReference>
<gene>
    <name evidence="1" type="ORF">RO1_09230</name>
</gene>